<dbReference type="Gene3D" id="3.10.310.70">
    <property type="match status" value="1"/>
</dbReference>
<feature type="domain" description="Amidohydrolase 3" evidence="1">
    <location>
        <begin position="51"/>
        <end position="524"/>
    </location>
</feature>
<evidence type="ECO:0000313" key="3">
    <source>
        <dbReference type="Proteomes" id="UP000067625"/>
    </source>
</evidence>
<evidence type="ECO:0000259" key="1">
    <source>
        <dbReference type="Pfam" id="PF07969"/>
    </source>
</evidence>
<dbReference type="EMBL" id="CP012600">
    <property type="protein sequence ID" value="ALC82026.1"/>
    <property type="molecule type" value="Genomic_DNA"/>
</dbReference>
<dbReference type="InterPro" id="IPR033932">
    <property type="entry name" value="YtcJ-like"/>
</dbReference>
<dbReference type="PANTHER" id="PTHR22642">
    <property type="entry name" value="IMIDAZOLONEPROPIONASE"/>
    <property type="match status" value="1"/>
</dbReference>
<dbReference type="AlphaFoldDB" id="A0A0M3R9U3"/>
<keyword evidence="3" id="KW-1185">Reference proteome</keyword>
<dbReference type="SUPFAM" id="SSF51338">
    <property type="entry name" value="Composite domain of metallo-dependent hydrolases"/>
    <property type="match status" value="1"/>
</dbReference>
<dbReference type="InterPro" id="IPR032466">
    <property type="entry name" value="Metal_Hydrolase"/>
</dbReference>
<protein>
    <submittedName>
        <fullName evidence="2">Amidohydrolase</fullName>
    </submittedName>
</protein>
<accession>A0A0M3R9U3</accession>
<keyword evidence="2" id="KW-0378">Hydrolase</keyword>
<dbReference type="GO" id="GO:0016810">
    <property type="term" value="F:hydrolase activity, acting on carbon-nitrogen (but not peptide) bonds"/>
    <property type="evidence" value="ECO:0007669"/>
    <property type="project" value="InterPro"/>
</dbReference>
<dbReference type="SUPFAM" id="SSF51556">
    <property type="entry name" value="Metallo-dependent hydrolases"/>
    <property type="match status" value="1"/>
</dbReference>
<dbReference type="InterPro" id="IPR013108">
    <property type="entry name" value="Amidohydro_3"/>
</dbReference>
<dbReference type="STRING" id="1441095.AM592_10725"/>
<dbReference type="Gene3D" id="3.20.20.140">
    <property type="entry name" value="Metal-dependent hydrolases"/>
    <property type="match status" value="1"/>
</dbReference>
<name>A0A0M3R9U3_9BACI</name>
<evidence type="ECO:0000313" key="2">
    <source>
        <dbReference type="EMBL" id="ALC82026.1"/>
    </source>
</evidence>
<reference evidence="2 3" key="2">
    <citation type="journal article" date="2016" name="Int. J. Syst. Evol. Microbiol.">
        <title>Bacillus gobiensis sp. nov., isolated from a soil sample.</title>
        <authorList>
            <person name="Liu B."/>
            <person name="Liu G.H."/>
            <person name="Cetin S."/>
            <person name="Schumann P."/>
            <person name="Pan Z.Z."/>
            <person name="Chen Q.Q."/>
        </authorList>
    </citation>
    <scope>NUCLEOTIDE SEQUENCE [LARGE SCALE GENOMIC DNA]</scope>
    <source>
        <strain evidence="2 3">FJAT-4402</strain>
    </source>
</reference>
<dbReference type="InterPro" id="IPR011059">
    <property type="entry name" value="Metal-dep_hydrolase_composite"/>
</dbReference>
<organism evidence="2 3">
    <name type="scientific">Bacillus gobiensis</name>
    <dbReference type="NCBI Taxonomy" id="1441095"/>
    <lineage>
        <taxon>Bacteria</taxon>
        <taxon>Bacillati</taxon>
        <taxon>Bacillota</taxon>
        <taxon>Bacilli</taxon>
        <taxon>Bacillales</taxon>
        <taxon>Bacillaceae</taxon>
        <taxon>Bacillus</taxon>
    </lineage>
</organism>
<dbReference type="Gene3D" id="2.30.40.10">
    <property type="entry name" value="Urease, subunit C, domain 1"/>
    <property type="match status" value="1"/>
</dbReference>
<dbReference type="PATRIC" id="fig|1441095.3.peg.2363"/>
<dbReference type="Proteomes" id="UP000067625">
    <property type="component" value="Chromosome"/>
</dbReference>
<dbReference type="OrthoDB" id="9767366at2"/>
<reference evidence="3" key="1">
    <citation type="submission" date="2015-08" db="EMBL/GenBank/DDBJ databases">
        <title>Genome sequencing project for genomic taxonomy and phylogenomics of Bacillus-like bacteria.</title>
        <authorList>
            <person name="Liu B."/>
            <person name="Wang J."/>
            <person name="Zhu Y."/>
            <person name="Liu G."/>
            <person name="Chen Q."/>
            <person name="Chen Z."/>
            <person name="Lan J."/>
            <person name="Che J."/>
            <person name="Ge C."/>
            <person name="Shi H."/>
            <person name="Pan Z."/>
            <person name="Liu X."/>
        </authorList>
    </citation>
    <scope>NUCLEOTIDE SEQUENCE [LARGE SCALE GENOMIC DNA]</scope>
    <source>
        <strain evidence="3">FJAT-4402</strain>
    </source>
</reference>
<gene>
    <name evidence="2" type="ORF">AM592_10725</name>
</gene>
<dbReference type="RefSeq" id="WP_053603806.1">
    <property type="nucleotide sequence ID" value="NZ_CP012600.1"/>
</dbReference>
<proteinExistence type="predicted"/>
<sequence length="532" mass="59419">MKSLWYGGTIYTMEKEGHTVDSVVVEDGQILDTGSYQAMKEKYIDAKEQHLKGATMFPGFVDSHLHLIGHGEKLIRLDLSMCTSKEEIIKKIRLAETDVSGNDWLIGEGWNENRFSDPSYLTKEDLDEFFPDRPVLLKRICRHAIVVNSKALHAAGITKQTPDPEGGVIVRNENGNPAGLLHDKAQELVYQVLPTVDSAYLNRALRSAIQDCYEKGLTGGHSEDLSYYGLAANPMNAYQEVIANEGLLFRAHLLVHHLALDEWLQLDKKESPYIEYGAMKLFADGALGGRTALLKVPYHDDPDTNGVEIHKEKELYELVEKARQHHMEVAVHAIGDLAFEKVLSVLEKLPPHKGRHDRIIHAQVVNSELVKKAAKLPVCLDLQPHFLASDFPWAIDRLGEERVRRSFVWKTLLKAGIPCAGGSDAPIEPVSPILGIQSAVLRKSSQPGDETVYNEGECLSVFEAVSLYTKGSAAIIYKENKRGMIKKGYDADFTILDKDLFQMEKEYLHLATVQQTVIAGEIVYRRKKAGAS</sequence>
<dbReference type="CDD" id="cd01300">
    <property type="entry name" value="YtcJ_like"/>
    <property type="match status" value="1"/>
</dbReference>
<dbReference type="PANTHER" id="PTHR22642:SF2">
    <property type="entry name" value="PROTEIN LONG AFTER FAR-RED 3"/>
    <property type="match status" value="1"/>
</dbReference>
<dbReference type="Pfam" id="PF07969">
    <property type="entry name" value="Amidohydro_3"/>
    <property type="match status" value="1"/>
</dbReference>